<dbReference type="EMBL" id="PQGG01000024">
    <property type="protein sequence ID" value="POP52801.1"/>
    <property type="molecule type" value="Genomic_DNA"/>
</dbReference>
<proteinExistence type="inferred from homology"/>
<evidence type="ECO:0000256" key="8">
    <source>
        <dbReference type="RuleBase" id="RU363037"/>
    </source>
</evidence>
<dbReference type="GO" id="GO:0006424">
    <property type="term" value="P:glutamyl-tRNA aminoacylation"/>
    <property type="evidence" value="ECO:0007669"/>
    <property type="project" value="InterPro"/>
</dbReference>
<feature type="short sequence motif" description="'HIGH' region" evidence="7">
    <location>
        <begin position="14"/>
        <end position="24"/>
    </location>
</feature>
<keyword evidence="2" id="KW-0479">Metal-binding</keyword>
<dbReference type="Gene3D" id="3.40.50.620">
    <property type="entry name" value="HUPs"/>
    <property type="match status" value="1"/>
</dbReference>
<dbReference type="OrthoDB" id="9807503at2"/>
<keyword evidence="8" id="KW-0648">Protein biosynthesis</keyword>
<evidence type="ECO:0000256" key="5">
    <source>
        <dbReference type="ARBA" id="ARBA00022840"/>
    </source>
</evidence>
<feature type="binding site" evidence="7">
    <location>
        <position position="190"/>
    </location>
    <ligand>
        <name>L-glutamate</name>
        <dbReference type="ChEBI" id="CHEBI:29985"/>
    </ligand>
</feature>
<feature type="short sequence motif" description="'KMSKS' region" evidence="7">
    <location>
        <begin position="228"/>
        <end position="232"/>
    </location>
</feature>
<dbReference type="InterPro" id="IPR022380">
    <property type="entry name" value="Glu-Q_tRNA(Asp)_Synthase"/>
</dbReference>
<dbReference type="PRINTS" id="PR00987">
    <property type="entry name" value="TRNASYNTHGLU"/>
</dbReference>
<evidence type="ECO:0000259" key="9">
    <source>
        <dbReference type="Pfam" id="PF00749"/>
    </source>
</evidence>
<feature type="binding site" evidence="7">
    <location>
        <begin position="11"/>
        <end position="15"/>
    </location>
    <ligand>
        <name>L-glutamate</name>
        <dbReference type="ChEBI" id="CHEBI:29985"/>
    </ligand>
</feature>
<dbReference type="Proteomes" id="UP000237222">
    <property type="component" value="Unassembled WGS sequence"/>
</dbReference>
<name>A0A2S4HGH9_9GAMM</name>
<dbReference type="GO" id="GO:0004818">
    <property type="term" value="F:glutamate-tRNA ligase activity"/>
    <property type="evidence" value="ECO:0007669"/>
    <property type="project" value="TreeGrafter"/>
</dbReference>
<dbReference type="PANTHER" id="PTHR43311:SF1">
    <property type="entry name" value="GLUTAMYL-Q TRNA(ASP) SYNTHETASE"/>
    <property type="match status" value="1"/>
</dbReference>
<comment type="caution">
    <text evidence="10">The sequence shown here is derived from an EMBL/GenBank/DDBJ whole genome shotgun (WGS) entry which is preliminary data.</text>
</comment>
<evidence type="ECO:0000313" key="11">
    <source>
        <dbReference type="Proteomes" id="UP000237222"/>
    </source>
</evidence>
<dbReference type="GO" id="GO:0006400">
    <property type="term" value="P:tRNA modification"/>
    <property type="evidence" value="ECO:0007669"/>
    <property type="project" value="InterPro"/>
</dbReference>
<feature type="binding site" evidence="7">
    <location>
        <position position="47"/>
    </location>
    <ligand>
        <name>L-glutamate</name>
        <dbReference type="ChEBI" id="CHEBI:29985"/>
    </ligand>
</feature>
<comment type="function">
    <text evidence="7">Catalyzes the tRNA-independent activation of glutamate in presence of ATP and the subsequent transfer of glutamate onto a tRNA(Asp). Glutamate is transferred on the 2-amino-5-(4,5-dihydroxy-2-cyclopenten-1-yl) moiety of the queuosine in the wobble position of the QUC anticodon.</text>
</comment>
<dbReference type="InterPro" id="IPR014729">
    <property type="entry name" value="Rossmann-like_a/b/a_fold"/>
</dbReference>
<protein>
    <recommendedName>
        <fullName evidence="7">Glutamyl-Q tRNA(Asp) synthetase</fullName>
        <shortName evidence="7">Glu-Q-RSs</shortName>
        <ecNumber evidence="7">6.1.1.-</ecNumber>
    </recommendedName>
</protein>
<reference evidence="10 11" key="1">
    <citation type="submission" date="2018-01" db="EMBL/GenBank/DDBJ databases">
        <authorList>
            <person name="Yu X.-D."/>
        </authorList>
    </citation>
    <scope>NUCLEOTIDE SEQUENCE [LARGE SCALE GENOMIC DNA]</scope>
    <source>
        <strain evidence="10 11">ZX-21</strain>
    </source>
</reference>
<evidence type="ECO:0000313" key="10">
    <source>
        <dbReference type="EMBL" id="POP52801.1"/>
    </source>
</evidence>
<dbReference type="RefSeq" id="WP_103684424.1">
    <property type="nucleotide sequence ID" value="NZ_PQGG01000024.1"/>
</dbReference>
<dbReference type="Gene3D" id="3.90.800.10">
    <property type="entry name" value="Glutamyl-tRNA Synthetase, Domain 3"/>
    <property type="match status" value="1"/>
</dbReference>
<dbReference type="PANTHER" id="PTHR43311">
    <property type="entry name" value="GLUTAMATE--TRNA LIGASE"/>
    <property type="match status" value="1"/>
</dbReference>
<evidence type="ECO:0000256" key="1">
    <source>
        <dbReference type="ARBA" id="ARBA00022598"/>
    </source>
</evidence>
<gene>
    <name evidence="7" type="primary">gluQ</name>
    <name evidence="10" type="ORF">C0068_10365</name>
</gene>
<keyword evidence="1 7" id="KW-0436">Ligase</keyword>
<evidence type="ECO:0000256" key="3">
    <source>
        <dbReference type="ARBA" id="ARBA00022741"/>
    </source>
</evidence>
<evidence type="ECO:0000256" key="4">
    <source>
        <dbReference type="ARBA" id="ARBA00022833"/>
    </source>
</evidence>
<dbReference type="GO" id="GO:0005524">
    <property type="term" value="F:ATP binding"/>
    <property type="evidence" value="ECO:0007669"/>
    <property type="project" value="UniProtKB-KW"/>
</dbReference>
<dbReference type="EC" id="6.1.1.-" evidence="7"/>
<comment type="similarity">
    <text evidence="7">Belongs to the class-I aminoacyl-tRNA synthetase family. GluQ subfamily.</text>
</comment>
<dbReference type="NCBIfam" id="TIGR03838">
    <property type="entry name" value="queuosine_YadB"/>
    <property type="match status" value="1"/>
</dbReference>
<feature type="binding site" evidence="7">
    <location>
        <position position="172"/>
    </location>
    <ligand>
        <name>L-glutamate</name>
        <dbReference type="ChEBI" id="CHEBI:29985"/>
    </ligand>
</feature>
<comment type="caution">
    <text evidence="7">Lacks conserved residue(s) required for the propagation of feature annotation.</text>
</comment>
<dbReference type="GO" id="GO:0005829">
    <property type="term" value="C:cytosol"/>
    <property type="evidence" value="ECO:0007669"/>
    <property type="project" value="TreeGrafter"/>
</dbReference>
<dbReference type="AlphaFoldDB" id="A0A2S4HGH9"/>
<dbReference type="NCBIfam" id="NF004314">
    <property type="entry name" value="PRK05710.1-3"/>
    <property type="match status" value="1"/>
</dbReference>
<dbReference type="Pfam" id="PF00749">
    <property type="entry name" value="tRNA-synt_1c"/>
    <property type="match status" value="1"/>
</dbReference>
<dbReference type="InterPro" id="IPR049940">
    <property type="entry name" value="GluQ/Sye"/>
</dbReference>
<sequence length="292" mass="32499">MSVSNTDYIGRFAPSPSGPLHLGSLLTAVASYLDARAKHGKWLLRLEDIDPPREQEGAANLIINSLIAHGLKWDGDILWQSQRSKHYDTALNQLLNNQRAYYCSCSRAQLNSTGGIHPESCLQAFTPGDAAIRLKIEQHNVEFVDRVQGPQCFQSKNIGDPVLKRRDGLYAYQLAVVVDDAEQEITDIVRGVDLLDATAWQIHLQEALSLQTIRYLHLPVIVGDDGHKLSKQSFAPAIDDQTAKTNLLQVLRYLGQTPPPAELNIAELLQWATQHWRTDHIPSQTALSLQSS</sequence>
<organism evidence="10 11">
    <name type="scientific">Zhongshania marina</name>
    <dbReference type="NCBI Taxonomy" id="2304603"/>
    <lineage>
        <taxon>Bacteria</taxon>
        <taxon>Pseudomonadati</taxon>
        <taxon>Pseudomonadota</taxon>
        <taxon>Gammaproteobacteria</taxon>
        <taxon>Cellvibrionales</taxon>
        <taxon>Spongiibacteraceae</taxon>
        <taxon>Zhongshania</taxon>
    </lineage>
</organism>
<dbReference type="InterPro" id="IPR020058">
    <property type="entry name" value="Glu/Gln-tRNA-synth_Ib_cat-dom"/>
</dbReference>
<evidence type="ECO:0000256" key="2">
    <source>
        <dbReference type="ARBA" id="ARBA00022723"/>
    </source>
</evidence>
<evidence type="ECO:0000256" key="6">
    <source>
        <dbReference type="ARBA" id="ARBA00023146"/>
    </source>
</evidence>
<keyword evidence="4" id="KW-0862">Zinc</keyword>
<dbReference type="GO" id="GO:0008270">
    <property type="term" value="F:zinc ion binding"/>
    <property type="evidence" value="ECO:0007669"/>
    <property type="project" value="InterPro"/>
</dbReference>
<feature type="domain" description="Glutamyl/glutaminyl-tRNA synthetase class Ib catalytic" evidence="9">
    <location>
        <begin position="11"/>
        <end position="240"/>
    </location>
</feature>
<dbReference type="InterPro" id="IPR000924">
    <property type="entry name" value="Glu/Gln-tRNA-synth"/>
</dbReference>
<keyword evidence="3 7" id="KW-0547">Nucleotide-binding</keyword>
<dbReference type="SUPFAM" id="SSF52374">
    <property type="entry name" value="Nucleotidylyl transferase"/>
    <property type="match status" value="1"/>
</dbReference>
<dbReference type="HAMAP" id="MF_01428">
    <property type="entry name" value="Glu_Q_tRNA_synth"/>
    <property type="match status" value="1"/>
</dbReference>
<accession>A0A2S4HGH9</accession>
<keyword evidence="5 7" id="KW-0067">ATP-binding</keyword>
<feature type="binding site" evidence="7">
    <location>
        <position position="231"/>
    </location>
    <ligand>
        <name>ATP</name>
        <dbReference type="ChEBI" id="CHEBI:30616"/>
    </ligand>
</feature>
<evidence type="ECO:0000256" key="7">
    <source>
        <dbReference type="HAMAP-Rule" id="MF_01428"/>
    </source>
</evidence>
<keyword evidence="6 7" id="KW-0030">Aminoacyl-tRNA synthetase</keyword>
<dbReference type="FunFam" id="3.40.50.620:FF:000093">
    <property type="entry name" value="Glutamyl-Q tRNA(Asp) synthetase"/>
    <property type="match status" value="1"/>
</dbReference>